<sequence>MRYEIPDPLDPALLTVLIAAEDGLARLDERAGRHAVAEGFRERGQFFDAAAALWVAGELVHVEDLVLHDSHMDARAPSHELTIAHAVLRARRRLDLADADWALSPPGLSALRGEAGAAVRHDSLDTSALRDDPDETDAPDAADGPIDSSLSDAFAEIDAAIARSARLLDIHAGSAVMAEQPDIESQSSRVEPTGQLGLLFDDDWDETARLDAWRAVLPVADQLPAALGAALLFDAWERIEPLRRQHWLGSLLVGAYLRFRGKVGSHVLAYNTGLKTIRHERRRSKDRLTRLTGFLEAMSAAAELGMKELDRLSLARTQMEMRIRDRRSNSNLPGLIDLVLSRPIVSAPLIARHLGVTPRGALNLVRELGVREMTGRGRYRGWGVL</sequence>
<feature type="region of interest" description="Disordered" evidence="1">
    <location>
        <begin position="124"/>
        <end position="146"/>
    </location>
</feature>
<dbReference type="Pfam" id="PF11972">
    <property type="entry name" value="HTH_13"/>
    <property type="match status" value="1"/>
</dbReference>
<feature type="domain" description="HTH DNA binding" evidence="3">
    <location>
        <begin position="332"/>
        <end position="385"/>
    </location>
</feature>
<dbReference type="InterPro" id="IPR021068">
    <property type="entry name" value="HTH_DNA-bd"/>
</dbReference>
<dbReference type="Pfam" id="PF07756">
    <property type="entry name" value="DUF1612"/>
    <property type="match status" value="1"/>
</dbReference>
<dbReference type="RefSeq" id="WP_127676848.1">
    <property type="nucleotide sequence ID" value="NZ_CP136280.1"/>
</dbReference>
<gene>
    <name evidence="4" type="ORF">GHK45_18415</name>
</gene>
<dbReference type="InterPro" id="IPR011670">
    <property type="entry name" value="DUF1612"/>
</dbReference>
<protein>
    <submittedName>
        <fullName evidence="4">DUF1612 domain-containing protein</fullName>
    </submittedName>
</protein>
<evidence type="ECO:0000259" key="2">
    <source>
        <dbReference type="Pfam" id="PF07756"/>
    </source>
</evidence>
<dbReference type="AlphaFoldDB" id="A0A6A7ZU81"/>
<proteinExistence type="predicted"/>
<feature type="domain" description="DUF1612" evidence="2">
    <location>
        <begin position="198"/>
        <end position="323"/>
    </location>
</feature>
<comment type="caution">
    <text evidence="4">The sequence shown here is derived from an EMBL/GenBank/DDBJ whole genome shotgun (WGS) entry which is preliminary data.</text>
</comment>
<dbReference type="InterPro" id="IPR048017">
    <property type="entry name" value="Y4cF-like"/>
</dbReference>
<dbReference type="EMBL" id="WISP01000135">
    <property type="protein sequence ID" value="MQW05668.1"/>
    <property type="molecule type" value="Genomic_DNA"/>
</dbReference>
<dbReference type="NCBIfam" id="NF040876">
    <property type="entry name" value="RHE_PE00001_fam"/>
    <property type="match status" value="1"/>
</dbReference>
<evidence type="ECO:0000259" key="3">
    <source>
        <dbReference type="Pfam" id="PF11972"/>
    </source>
</evidence>
<evidence type="ECO:0000256" key="1">
    <source>
        <dbReference type="SAM" id="MobiDB-lite"/>
    </source>
</evidence>
<name>A0A6A7ZU81_RHIML</name>
<evidence type="ECO:0000313" key="4">
    <source>
        <dbReference type="EMBL" id="MQW05668.1"/>
    </source>
</evidence>
<reference evidence="4" key="1">
    <citation type="journal article" date="2013" name="Genome Biol.">
        <title>Comparative genomics of the core and accessory genomes of 48 Sinorhizobium strains comprising five genospecies.</title>
        <authorList>
            <person name="Sugawara M."/>
            <person name="Epstein B."/>
            <person name="Badgley B.D."/>
            <person name="Unno T."/>
            <person name="Xu L."/>
            <person name="Reese J."/>
            <person name="Gyaneshwar P."/>
            <person name="Denny R."/>
            <person name="Mudge J."/>
            <person name="Bharti A.K."/>
            <person name="Farmer A.D."/>
            <person name="May G.D."/>
            <person name="Woodward J.E."/>
            <person name="Medigue C."/>
            <person name="Vallenet D."/>
            <person name="Lajus A."/>
            <person name="Rouy Z."/>
            <person name="Martinez-Vaz B."/>
            <person name="Tiffin P."/>
            <person name="Young N.D."/>
            <person name="Sadowsky M.J."/>
        </authorList>
    </citation>
    <scope>NUCLEOTIDE SEQUENCE</scope>
    <source>
        <strain evidence="4">M30</strain>
    </source>
</reference>
<accession>A0A6A7ZU81</accession>
<organism evidence="4">
    <name type="scientific">Rhizobium meliloti</name>
    <name type="common">Ensifer meliloti</name>
    <name type="synonym">Sinorhizobium meliloti</name>
    <dbReference type="NCBI Taxonomy" id="382"/>
    <lineage>
        <taxon>Bacteria</taxon>
        <taxon>Pseudomonadati</taxon>
        <taxon>Pseudomonadota</taxon>
        <taxon>Alphaproteobacteria</taxon>
        <taxon>Hyphomicrobiales</taxon>
        <taxon>Rhizobiaceae</taxon>
        <taxon>Sinorhizobium/Ensifer group</taxon>
        <taxon>Sinorhizobium</taxon>
    </lineage>
</organism>